<comment type="caution">
    <text evidence="3">The sequence shown here is derived from an EMBL/GenBank/DDBJ whole genome shotgun (WGS) entry which is preliminary data.</text>
</comment>
<reference evidence="3 4" key="1">
    <citation type="submission" date="2016-10" db="EMBL/GenBank/DDBJ databases">
        <title>Genome sequence of the basidiomycete white-rot fungus Trametes pubescens.</title>
        <authorList>
            <person name="Makela M.R."/>
            <person name="Granchi Z."/>
            <person name="Peng M."/>
            <person name="De Vries R.P."/>
            <person name="Grigoriev I."/>
            <person name="Riley R."/>
            <person name="Hilden K."/>
        </authorList>
    </citation>
    <scope>NUCLEOTIDE SEQUENCE [LARGE SCALE GENOMIC DNA]</scope>
    <source>
        <strain evidence="3 4">FBCC735</strain>
    </source>
</reference>
<dbReference type="Pfam" id="PF06985">
    <property type="entry name" value="HET"/>
    <property type="match status" value="1"/>
</dbReference>
<dbReference type="PANTHER" id="PTHR10622">
    <property type="entry name" value="HET DOMAIN-CONTAINING PROTEIN"/>
    <property type="match status" value="1"/>
</dbReference>
<dbReference type="PANTHER" id="PTHR10622:SF10">
    <property type="entry name" value="HET DOMAIN-CONTAINING PROTEIN"/>
    <property type="match status" value="1"/>
</dbReference>
<organism evidence="3 4">
    <name type="scientific">Trametes pubescens</name>
    <name type="common">White-rot fungus</name>
    <dbReference type="NCBI Taxonomy" id="154538"/>
    <lineage>
        <taxon>Eukaryota</taxon>
        <taxon>Fungi</taxon>
        <taxon>Dikarya</taxon>
        <taxon>Basidiomycota</taxon>
        <taxon>Agaricomycotina</taxon>
        <taxon>Agaricomycetes</taxon>
        <taxon>Polyporales</taxon>
        <taxon>Polyporaceae</taxon>
        <taxon>Trametes</taxon>
    </lineage>
</organism>
<evidence type="ECO:0000313" key="4">
    <source>
        <dbReference type="Proteomes" id="UP000184267"/>
    </source>
</evidence>
<feature type="domain" description="DUF8212" evidence="2">
    <location>
        <begin position="250"/>
        <end position="469"/>
    </location>
</feature>
<dbReference type="EMBL" id="MNAD01001671">
    <property type="protein sequence ID" value="OJT02394.1"/>
    <property type="molecule type" value="Genomic_DNA"/>
</dbReference>
<dbReference type="InterPro" id="IPR010730">
    <property type="entry name" value="HET"/>
</dbReference>
<keyword evidence="4" id="KW-1185">Reference proteome</keyword>
<evidence type="ECO:0000259" key="2">
    <source>
        <dbReference type="Pfam" id="PF26640"/>
    </source>
</evidence>
<name>A0A1M2V4A0_TRAPU</name>
<dbReference type="Proteomes" id="UP000184267">
    <property type="component" value="Unassembled WGS sequence"/>
</dbReference>
<accession>A0A1M2V4A0</accession>
<dbReference type="Pfam" id="PF26640">
    <property type="entry name" value="DUF8212"/>
    <property type="match status" value="1"/>
</dbReference>
<evidence type="ECO:0000259" key="1">
    <source>
        <dbReference type="Pfam" id="PF06985"/>
    </source>
</evidence>
<protein>
    <submittedName>
        <fullName evidence="3">Vegetative incompatibility protein HET-E-1</fullName>
    </submittedName>
</protein>
<feature type="domain" description="Heterokaryon incompatibility" evidence="1">
    <location>
        <begin position="22"/>
        <end position="134"/>
    </location>
</feature>
<dbReference type="AlphaFoldDB" id="A0A1M2V4A0"/>
<proteinExistence type="predicted"/>
<evidence type="ECO:0000313" key="3">
    <source>
        <dbReference type="EMBL" id="OJT02394.1"/>
    </source>
</evidence>
<gene>
    <name evidence="3" type="ORF">TRAPUB_7047</name>
</gene>
<sequence length="675" mass="74886">MRLLNTTSGKFELVSDPQSARYAILSHTWDAVGEQSYTAIATLQSALFSPSDGGSPLSPHTNPSTPATESILFHPAISHKIREACRVARSHGFALLWMDACCIDKSSSAELIESLNSMYEWYRQANVCYVYLVDVPSTDDLGSPGSAFRASRWHRRGWTLQELIAPTNVVFLSSDWRPLGTKTTLAPLLESITGVDMSILLHKNPLSSVSVARRMWWASTRQTTRVEDEAYALMGIFDVRIPMVYGEGRKAFILLQEEILKTVPDQSLLAWGPRFSASQESASPASLLRLIEERITILDTPLTSFQRPARSLLALSPHDFRTAKTVTSLSTKRFQELVWDSSGQQGQLEQTSMYIPSMHGVRISFPLLRYSPPTFPESTLHAERSSYRDCGCGPFECTWLALLQCADSSGNLIALPLCEPPASTADEGLLVGTRKDVCLDCKRYYRTWALSLAGVHDMRADISITPVIIRRIPLDNTPSGAPPLRIRRVLIQPWCKSMLAAQGYSVSLRRMATSPHANDHFLSLRHKGCASASPSLIAHVEEIEVHIAQGERTDGVMYTIHYGSQLARHGSSRDLRADTAPYSTSFTSRRADSTRVAHFVPFTGLGEARHEFELRATGSVMALVQKLYLTLQNYTEPVWMFGGWGQAPYLDFSLNIELSSGTVAALGHERRSSTL</sequence>
<dbReference type="OrthoDB" id="2748246at2759"/>
<dbReference type="STRING" id="154538.A0A1M2V4A0"/>
<dbReference type="InterPro" id="IPR058525">
    <property type="entry name" value="DUF8212"/>
</dbReference>